<dbReference type="InterPro" id="IPR000644">
    <property type="entry name" value="CBS_dom"/>
</dbReference>
<dbReference type="PROSITE" id="PS51371">
    <property type="entry name" value="CBS"/>
    <property type="match status" value="2"/>
</dbReference>
<organism evidence="4 5">
    <name type="scientific">Symmachiella macrocystis</name>
    <dbReference type="NCBI Taxonomy" id="2527985"/>
    <lineage>
        <taxon>Bacteria</taxon>
        <taxon>Pseudomonadati</taxon>
        <taxon>Planctomycetota</taxon>
        <taxon>Planctomycetia</taxon>
        <taxon>Planctomycetales</taxon>
        <taxon>Planctomycetaceae</taxon>
        <taxon>Symmachiella</taxon>
    </lineage>
</organism>
<dbReference type="SUPFAM" id="SSF54631">
    <property type="entry name" value="CBS-domain pair"/>
    <property type="match status" value="1"/>
</dbReference>
<protein>
    <submittedName>
        <fullName evidence="4">Inosine 5'-monophosphate dehydrogenase</fullName>
    </submittedName>
</protein>
<dbReference type="Pfam" id="PF00571">
    <property type="entry name" value="CBS"/>
    <property type="match status" value="2"/>
</dbReference>
<dbReference type="CDD" id="cd04629">
    <property type="entry name" value="CBS_pair_bac"/>
    <property type="match status" value="1"/>
</dbReference>
<dbReference type="InterPro" id="IPR046342">
    <property type="entry name" value="CBS_dom_sf"/>
</dbReference>
<dbReference type="InterPro" id="IPR051257">
    <property type="entry name" value="Diverse_CBS-Domain"/>
</dbReference>
<reference evidence="4 5" key="1">
    <citation type="submission" date="2019-02" db="EMBL/GenBank/DDBJ databases">
        <title>Deep-cultivation of Planctomycetes and their phenomic and genomic characterization uncovers novel biology.</title>
        <authorList>
            <person name="Wiegand S."/>
            <person name="Jogler M."/>
            <person name="Boedeker C."/>
            <person name="Pinto D."/>
            <person name="Vollmers J."/>
            <person name="Rivas-Marin E."/>
            <person name="Kohn T."/>
            <person name="Peeters S.H."/>
            <person name="Heuer A."/>
            <person name="Rast P."/>
            <person name="Oberbeckmann S."/>
            <person name="Bunk B."/>
            <person name="Jeske O."/>
            <person name="Meyerdierks A."/>
            <person name="Storesund J.E."/>
            <person name="Kallscheuer N."/>
            <person name="Luecker S."/>
            <person name="Lage O.M."/>
            <person name="Pohl T."/>
            <person name="Merkel B.J."/>
            <person name="Hornburger P."/>
            <person name="Mueller R.-W."/>
            <person name="Bruemmer F."/>
            <person name="Labrenz M."/>
            <person name="Spormann A.M."/>
            <person name="Op Den Camp H."/>
            <person name="Overmann J."/>
            <person name="Amann R."/>
            <person name="Jetten M.S.M."/>
            <person name="Mascher T."/>
            <person name="Medema M.H."/>
            <person name="Devos D.P."/>
            <person name="Kaster A.-K."/>
            <person name="Ovreas L."/>
            <person name="Rohde M."/>
            <person name="Galperin M.Y."/>
            <person name="Jogler C."/>
        </authorList>
    </citation>
    <scope>NUCLEOTIDE SEQUENCE [LARGE SCALE GENOMIC DNA]</scope>
    <source>
        <strain evidence="4 5">CA54</strain>
    </source>
</reference>
<comment type="caution">
    <text evidence="4">The sequence shown here is derived from an EMBL/GenBank/DDBJ whole genome shotgun (WGS) entry which is preliminary data.</text>
</comment>
<feature type="domain" description="CBS" evidence="3">
    <location>
        <begin position="51"/>
        <end position="111"/>
    </location>
</feature>
<dbReference type="InterPro" id="IPR044729">
    <property type="entry name" value="CBS_bac"/>
</dbReference>
<evidence type="ECO:0000256" key="1">
    <source>
        <dbReference type="ARBA" id="ARBA00023122"/>
    </source>
</evidence>
<dbReference type="AlphaFoldDB" id="A0A5C6BHR6"/>
<sequence>MPIIVSLEVIPNVALGSPSTCAMVAGVRVYQYSTADWRFGMYTYQLAKDIMVTKLVTLSPEVDVFKAIDLLLKHRISGAPVIDARRNFLGMFSEKNCMSVLLESAYEQHPTTHLYAFMDVEVPTINEDADLLDIARIFRDTHCRRLPVIRKSKLVGQISRRDLLKAAHSMMASAPDRESTWLYLSSIAERHEAPIV</sequence>
<gene>
    <name evidence="4" type="ORF">CA54_00410</name>
</gene>
<dbReference type="SMART" id="SM00116">
    <property type="entry name" value="CBS"/>
    <property type="match status" value="2"/>
</dbReference>
<dbReference type="EMBL" id="SJPP01000001">
    <property type="protein sequence ID" value="TWU11237.1"/>
    <property type="molecule type" value="Genomic_DNA"/>
</dbReference>
<evidence type="ECO:0000313" key="4">
    <source>
        <dbReference type="EMBL" id="TWU11237.1"/>
    </source>
</evidence>
<evidence type="ECO:0000259" key="3">
    <source>
        <dbReference type="PROSITE" id="PS51371"/>
    </source>
</evidence>
<proteinExistence type="predicted"/>
<dbReference type="PANTHER" id="PTHR43080:SF26">
    <property type="entry name" value="REGULATORY PROTEIN"/>
    <property type="match status" value="1"/>
</dbReference>
<dbReference type="Proteomes" id="UP000320735">
    <property type="component" value="Unassembled WGS sequence"/>
</dbReference>
<evidence type="ECO:0000256" key="2">
    <source>
        <dbReference type="PROSITE-ProRule" id="PRU00703"/>
    </source>
</evidence>
<keyword evidence="1 2" id="KW-0129">CBS domain</keyword>
<keyword evidence="5" id="KW-1185">Reference proteome</keyword>
<accession>A0A5C6BHR6</accession>
<dbReference type="PANTHER" id="PTHR43080">
    <property type="entry name" value="CBS DOMAIN-CONTAINING PROTEIN CBSX3, MITOCHONDRIAL"/>
    <property type="match status" value="1"/>
</dbReference>
<evidence type="ECO:0000313" key="5">
    <source>
        <dbReference type="Proteomes" id="UP000320735"/>
    </source>
</evidence>
<dbReference type="Gene3D" id="3.10.580.10">
    <property type="entry name" value="CBS-domain"/>
    <property type="match status" value="1"/>
</dbReference>
<feature type="domain" description="CBS" evidence="3">
    <location>
        <begin position="118"/>
        <end position="173"/>
    </location>
</feature>
<name>A0A5C6BHR6_9PLAN</name>